<protein>
    <submittedName>
        <fullName evidence="1">Uncharacterized protein</fullName>
    </submittedName>
</protein>
<evidence type="ECO:0000313" key="2">
    <source>
        <dbReference type="Proteomes" id="UP000224634"/>
    </source>
</evidence>
<gene>
    <name evidence="1" type="ORF">AJ80_04803</name>
</gene>
<keyword evidence="2" id="KW-1185">Reference proteome</keyword>
<dbReference type="OrthoDB" id="4135107at2759"/>
<name>A0A2B7Y8S3_POLH7</name>
<reference evidence="1 2" key="1">
    <citation type="submission" date="2017-10" db="EMBL/GenBank/DDBJ databases">
        <title>Comparative genomics in systemic dimorphic fungi from Ajellomycetaceae.</title>
        <authorList>
            <person name="Munoz J.F."/>
            <person name="Mcewen J.G."/>
            <person name="Clay O.K."/>
            <person name="Cuomo C.A."/>
        </authorList>
    </citation>
    <scope>NUCLEOTIDE SEQUENCE [LARGE SCALE GENOMIC DNA]</scope>
    <source>
        <strain evidence="1 2">UAMH7299</strain>
    </source>
</reference>
<proteinExistence type="predicted"/>
<comment type="caution">
    <text evidence="1">The sequence shown here is derived from an EMBL/GenBank/DDBJ whole genome shotgun (WGS) entry which is preliminary data.</text>
</comment>
<accession>A0A2B7Y8S3</accession>
<evidence type="ECO:0000313" key="1">
    <source>
        <dbReference type="EMBL" id="PGH17433.1"/>
    </source>
</evidence>
<dbReference type="Proteomes" id="UP000224634">
    <property type="component" value="Unassembled WGS sequence"/>
</dbReference>
<dbReference type="AlphaFoldDB" id="A0A2B7Y8S3"/>
<dbReference type="EMBL" id="PDNA01000064">
    <property type="protein sequence ID" value="PGH17433.1"/>
    <property type="molecule type" value="Genomic_DNA"/>
</dbReference>
<organism evidence="1 2">
    <name type="scientific">Polytolypa hystricis (strain UAMH7299)</name>
    <dbReference type="NCBI Taxonomy" id="1447883"/>
    <lineage>
        <taxon>Eukaryota</taxon>
        <taxon>Fungi</taxon>
        <taxon>Dikarya</taxon>
        <taxon>Ascomycota</taxon>
        <taxon>Pezizomycotina</taxon>
        <taxon>Eurotiomycetes</taxon>
        <taxon>Eurotiomycetidae</taxon>
        <taxon>Onygenales</taxon>
        <taxon>Onygenales incertae sedis</taxon>
        <taxon>Polytolypa</taxon>
    </lineage>
</organism>
<sequence>MDVQRVEAALSSCATVKTTIKNAAVIGTNETAELFKMVRNTGGYAFAPKTQWEFFQVFLLDTVVDIRTRPNIAKVARHVGPHPKLNSHFFALGDADLILDTKSWKQNLNLPRGALASGFMVSRNS</sequence>